<evidence type="ECO:0000259" key="1">
    <source>
        <dbReference type="PROSITE" id="PS50404"/>
    </source>
</evidence>
<evidence type="ECO:0000313" key="3">
    <source>
        <dbReference type="Proteomes" id="UP001620262"/>
    </source>
</evidence>
<dbReference type="Pfam" id="PF13417">
    <property type="entry name" value="GST_N_3"/>
    <property type="match status" value="1"/>
</dbReference>
<dbReference type="CDD" id="cd00570">
    <property type="entry name" value="GST_N_family"/>
    <property type="match status" value="1"/>
</dbReference>
<gene>
    <name evidence="2" type="ORF">ACI2JU_19115</name>
</gene>
<dbReference type="InterPro" id="IPR004045">
    <property type="entry name" value="Glutathione_S-Trfase_N"/>
</dbReference>
<sequence>MNKSHLFPPKIQLFGYRICPYVLRVRYVLALLDLQYDYIEVDVYKTKPDALLRYSSSGRVPTLAIDNEAICDSTVISLWLSQVYSEHNLLPLNAWSKALIMNDMAAIDIVHKLIGNIMYSSDKDEFNAATNALRESLAPIISVLIKPNFQCSSLLDVWAVALVHLLKTLDKLLSNELSNLIPSIRMIPDIYLNRQFAVPQYKTLVPDDYSQQLKLLITKHSTYCTKLMAAHTEKECLV</sequence>
<dbReference type="PROSITE" id="PS50404">
    <property type="entry name" value="GST_NTER"/>
    <property type="match status" value="1"/>
</dbReference>
<evidence type="ECO:0000313" key="2">
    <source>
        <dbReference type="EMBL" id="MFK3865961.1"/>
    </source>
</evidence>
<feature type="domain" description="GST N-terminal" evidence="1">
    <location>
        <begin position="9"/>
        <end position="88"/>
    </location>
</feature>
<dbReference type="EMBL" id="JBJDOT010000034">
    <property type="protein sequence ID" value="MFK3865961.1"/>
    <property type="molecule type" value="Genomic_DNA"/>
</dbReference>
<dbReference type="PANTHER" id="PTHR43968:SF6">
    <property type="entry name" value="GLUTATHIONE S-TRANSFERASE OMEGA"/>
    <property type="match status" value="1"/>
</dbReference>
<organism evidence="2 3">
    <name type="scientific">Pseudoalteromonas rhizosphaerae</name>
    <dbReference type="NCBI Taxonomy" id="2518973"/>
    <lineage>
        <taxon>Bacteria</taxon>
        <taxon>Pseudomonadati</taxon>
        <taxon>Pseudomonadota</taxon>
        <taxon>Gammaproteobacteria</taxon>
        <taxon>Alteromonadales</taxon>
        <taxon>Pseudoalteromonadaceae</taxon>
        <taxon>Pseudoalteromonas</taxon>
    </lineage>
</organism>
<dbReference type="Gene3D" id="3.40.30.10">
    <property type="entry name" value="Glutaredoxin"/>
    <property type="match status" value="1"/>
</dbReference>
<comment type="caution">
    <text evidence="2">The sequence shown here is derived from an EMBL/GenBank/DDBJ whole genome shotgun (WGS) entry which is preliminary data.</text>
</comment>
<reference evidence="2 3" key="1">
    <citation type="submission" date="2024-11" db="EMBL/GenBank/DDBJ databases">
        <title>The Natural Products Discovery Center: Release of the First 8490 Sequenced Strains for Exploring Actinobacteria Biosynthetic Diversity.</title>
        <authorList>
            <person name="Kalkreuter E."/>
            <person name="Kautsar S.A."/>
            <person name="Yang D."/>
            <person name="Bader C.D."/>
            <person name="Teijaro C.N."/>
            <person name="Fluegel L."/>
            <person name="Davis C.M."/>
            <person name="Simpson J.R."/>
            <person name="Lauterbach L."/>
            <person name="Steele A.D."/>
            <person name="Gui C."/>
            <person name="Meng S."/>
            <person name="Li G."/>
            <person name="Viehrig K."/>
            <person name="Ye F."/>
            <person name="Su P."/>
            <person name="Kiefer A.F."/>
            <person name="Nichols A."/>
            <person name="Cepeda A.J."/>
            <person name="Yan W."/>
            <person name="Fan B."/>
            <person name="Jiang Y."/>
            <person name="Adhikari A."/>
            <person name="Zheng C.-J."/>
            <person name="Schuster L."/>
            <person name="Cowan T.M."/>
            <person name="Smanski M.J."/>
            <person name="Chevrette M.G."/>
            <person name="De Carvalho L.P.S."/>
            <person name="Shen B."/>
        </authorList>
    </citation>
    <scope>NUCLEOTIDE SEQUENCE [LARGE SCALE GENOMIC DNA]</scope>
    <source>
        <strain evidence="2 3">NPDC078403</strain>
    </source>
</reference>
<dbReference type="InterPro" id="IPR036249">
    <property type="entry name" value="Thioredoxin-like_sf"/>
</dbReference>
<dbReference type="RefSeq" id="WP_404676223.1">
    <property type="nucleotide sequence ID" value="NZ_JBJDOT010000034.1"/>
</dbReference>
<dbReference type="InterPro" id="IPR050983">
    <property type="entry name" value="GST_Omega/HSP26"/>
</dbReference>
<dbReference type="PANTHER" id="PTHR43968">
    <property type="match status" value="1"/>
</dbReference>
<dbReference type="Gene3D" id="1.20.1050.10">
    <property type="match status" value="1"/>
</dbReference>
<dbReference type="SUPFAM" id="SSF52833">
    <property type="entry name" value="Thioredoxin-like"/>
    <property type="match status" value="1"/>
</dbReference>
<keyword evidence="3" id="KW-1185">Reference proteome</keyword>
<protein>
    <submittedName>
        <fullName evidence="2">Glutathione S-transferase family protein</fullName>
    </submittedName>
</protein>
<dbReference type="InterPro" id="IPR040079">
    <property type="entry name" value="Glutathione_S-Trfase"/>
</dbReference>
<dbReference type="Proteomes" id="UP001620262">
    <property type="component" value="Unassembled WGS sequence"/>
</dbReference>
<proteinExistence type="predicted"/>
<dbReference type="SFLD" id="SFLDS00019">
    <property type="entry name" value="Glutathione_Transferase_(cytos"/>
    <property type="match status" value="1"/>
</dbReference>
<accession>A0ABW8L1P8</accession>
<name>A0ABW8L1P8_9GAMM</name>